<protein>
    <submittedName>
        <fullName evidence="1">Uncharacterized protein</fullName>
    </submittedName>
</protein>
<dbReference type="Pfam" id="PF13472">
    <property type="entry name" value="Lipase_GDSL_2"/>
    <property type="match status" value="2"/>
</dbReference>
<evidence type="ECO:0000313" key="1">
    <source>
        <dbReference type="EMBL" id="KAB4475361.1"/>
    </source>
</evidence>
<dbReference type="Proteomes" id="UP000436858">
    <property type="component" value="Unassembled WGS sequence"/>
</dbReference>
<comment type="caution">
    <text evidence="1">The sequence shown here is derived from an EMBL/GenBank/DDBJ whole genome shotgun (WGS) entry which is preliminary data.</text>
</comment>
<name>A0A6I0T9U0_BACT4</name>
<dbReference type="PANTHER" id="PTHR14209:SF19">
    <property type="entry name" value="ISOAMYL ACETATE-HYDROLYZING ESTERASE 1 HOMOLOG"/>
    <property type="match status" value="1"/>
</dbReference>
<accession>A0A6I0T9U0</accession>
<dbReference type="Gene3D" id="3.40.50.1110">
    <property type="entry name" value="SGNH hydrolase"/>
    <property type="match status" value="2"/>
</dbReference>
<dbReference type="PANTHER" id="PTHR14209">
    <property type="entry name" value="ISOAMYL ACETATE-HYDROLYZING ESTERASE 1"/>
    <property type="match status" value="1"/>
</dbReference>
<dbReference type="InterPro" id="IPR013830">
    <property type="entry name" value="SGNH_hydro"/>
</dbReference>
<dbReference type="InterPro" id="IPR036514">
    <property type="entry name" value="SGNH_hydro_sf"/>
</dbReference>
<dbReference type="EMBL" id="WCRY01000027">
    <property type="protein sequence ID" value="KAB4475361.1"/>
    <property type="molecule type" value="Genomic_DNA"/>
</dbReference>
<dbReference type="CDD" id="cd01827">
    <property type="entry name" value="sialate_O-acetylesterase_like1"/>
    <property type="match status" value="1"/>
</dbReference>
<dbReference type="AlphaFoldDB" id="A0A6I0T9U0"/>
<sequence>MYRFLIVSVVIGWAINIKAQIKVACVGNSITENIALSNKHKYPSILQDLLGNGYIVRNYGIGARTMLKKGDYPYWNEERYKEVLAWNPDIVIVKMGTNDAKAKNWVYKDNFENDYIEFVRSFQTLPSHPKVFICYPIPTFKDNFLPVEDQLLVKEMMPMIDNISKATCADIIDLHTPLVGKDDCVYDKVHPNEKGTKIMARVIARKICPHRKFPFPPEKKINVVFVGNSITEATYLKITPPEWTTVYLDSLGYDVQSVNCGKSGYTTFDFLPGKDGFEYVIRKADELYKKDKRNLVFSFCLGVNDSACTGTNGAPVSAEQYESNMQLIIDSLCFRFPEAKVVLHYPIWYSPNTYNSAMYLKEGLKRLQTYFAAIERLGRKNKGRAMIGDTKGFKVFRKHYKKYHTPQEGKRGVFYLHPNAEGARVLGRLWSEGIKQ</sequence>
<gene>
    <name evidence="1" type="ORF">GAN91_21940</name>
</gene>
<evidence type="ECO:0000313" key="2">
    <source>
        <dbReference type="Proteomes" id="UP000436858"/>
    </source>
</evidence>
<dbReference type="CDD" id="cd01834">
    <property type="entry name" value="SGNH_hydrolase_like_2"/>
    <property type="match status" value="1"/>
</dbReference>
<proteinExistence type="predicted"/>
<dbReference type="GO" id="GO:0016788">
    <property type="term" value="F:hydrolase activity, acting on ester bonds"/>
    <property type="evidence" value="ECO:0007669"/>
    <property type="project" value="UniProtKB-ARBA"/>
</dbReference>
<dbReference type="SUPFAM" id="SSF52266">
    <property type="entry name" value="SGNH hydrolase"/>
    <property type="match status" value="2"/>
</dbReference>
<dbReference type="InterPro" id="IPR045136">
    <property type="entry name" value="Iah1-like"/>
</dbReference>
<organism evidence="1 2">
    <name type="scientific">Bacteroides thetaiotaomicron</name>
    <dbReference type="NCBI Taxonomy" id="818"/>
    <lineage>
        <taxon>Bacteria</taxon>
        <taxon>Pseudomonadati</taxon>
        <taxon>Bacteroidota</taxon>
        <taxon>Bacteroidia</taxon>
        <taxon>Bacteroidales</taxon>
        <taxon>Bacteroidaceae</taxon>
        <taxon>Bacteroides</taxon>
    </lineage>
</organism>
<reference evidence="1 2" key="1">
    <citation type="journal article" date="2019" name="Nat. Med.">
        <title>A library of human gut bacterial isolates paired with longitudinal multiomics data enables mechanistic microbiome research.</title>
        <authorList>
            <person name="Poyet M."/>
            <person name="Groussin M."/>
            <person name="Gibbons S.M."/>
            <person name="Avila-Pacheco J."/>
            <person name="Jiang X."/>
            <person name="Kearney S.M."/>
            <person name="Perrotta A.R."/>
            <person name="Berdy B."/>
            <person name="Zhao S."/>
            <person name="Lieberman T.D."/>
            <person name="Swanson P.K."/>
            <person name="Smith M."/>
            <person name="Roesemann S."/>
            <person name="Alexander J.E."/>
            <person name="Rich S.A."/>
            <person name="Livny J."/>
            <person name="Vlamakis H."/>
            <person name="Clish C."/>
            <person name="Bullock K."/>
            <person name="Deik A."/>
            <person name="Scott J."/>
            <person name="Pierce K.A."/>
            <person name="Xavier R.J."/>
            <person name="Alm E.J."/>
        </authorList>
    </citation>
    <scope>NUCLEOTIDE SEQUENCE [LARGE SCALE GENOMIC DNA]</scope>
    <source>
        <strain evidence="1 2">BIOML-A162</strain>
    </source>
</reference>